<evidence type="ECO:0000256" key="2">
    <source>
        <dbReference type="SAM" id="Phobius"/>
    </source>
</evidence>
<evidence type="ECO:0000313" key="4">
    <source>
        <dbReference type="Proteomes" id="UP000004956"/>
    </source>
</evidence>
<sequence length="216" mass="22635">MTTTLPAAVDAAESAPRTDADLRPDASRAGDAADAFTPKRRRVPALFGGELNARDLVLIGVFAAAAKLSAIVIALAGGGLNPLALILKNTVVATLLVVLLVKVAKPGTIMIYTAVTVMVGSLLSGSAMMLAPGAVIGAFFGEMFWRRPWLAVGVSELIAKFVALAVGWVFLRESPQLMKVVVPVVLLGATGTLFGLWLARSTVKELRHAGFLKRFA</sequence>
<comment type="caution">
    <text evidence="3">The sequence shown here is derived from an EMBL/GenBank/DDBJ whole genome shotgun (WGS) entry which is preliminary data.</text>
</comment>
<evidence type="ECO:0000256" key="1">
    <source>
        <dbReference type="SAM" id="MobiDB-lite"/>
    </source>
</evidence>
<feature type="transmembrane region" description="Helical" evidence="2">
    <location>
        <begin position="177"/>
        <end position="199"/>
    </location>
</feature>
<feature type="transmembrane region" description="Helical" evidence="2">
    <location>
        <begin position="149"/>
        <end position="171"/>
    </location>
</feature>
<keyword evidence="2" id="KW-0472">Membrane</keyword>
<keyword evidence="2" id="KW-1133">Transmembrane helix</keyword>
<dbReference type="PATRIC" id="fig|762967.3.peg.640"/>
<organism evidence="3 4">
    <name type="scientific">Sutterella parvirubra YIT 11816</name>
    <dbReference type="NCBI Taxonomy" id="762967"/>
    <lineage>
        <taxon>Bacteria</taxon>
        <taxon>Pseudomonadati</taxon>
        <taxon>Pseudomonadota</taxon>
        <taxon>Betaproteobacteria</taxon>
        <taxon>Burkholderiales</taxon>
        <taxon>Sutterellaceae</taxon>
        <taxon>Sutterella</taxon>
    </lineage>
</organism>
<proteinExistence type="predicted"/>
<name>H3KDJ6_9BURK</name>
<dbReference type="AlphaFoldDB" id="H3KDJ6"/>
<feature type="transmembrane region" description="Helical" evidence="2">
    <location>
        <begin position="109"/>
        <end position="137"/>
    </location>
</feature>
<dbReference type="HOGENOM" id="CLU_111157_0_0_4"/>
<keyword evidence="4" id="KW-1185">Reference proteome</keyword>
<evidence type="ECO:0000313" key="3">
    <source>
        <dbReference type="EMBL" id="EHY31808.1"/>
    </source>
</evidence>
<accession>H3KDJ6</accession>
<feature type="compositionally biased region" description="Basic and acidic residues" evidence="1">
    <location>
        <begin position="16"/>
        <end position="28"/>
    </location>
</feature>
<dbReference type="Proteomes" id="UP000004956">
    <property type="component" value="Unassembled WGS sequence"/>
</dbReference>
<reference evidence="3 4" key="1">
    <citation type="submission" date="2011-11" db="EMBL/GenBank/DDBJ databases">
        <authorList>
            <person name="Weinstock G."/>
            <person name="Sodergren E."/>
            <person name="Clifton S."/>
            <person name="Fulton L."/>
            <person name="Fulton B."/>
            <person name="Courtney L."/>
            <person name="Fronick C."/>
            <person name="Harrison M."/>
            <person name="Strong C."/>
            <person name="Farmer C."/>
            <person name="Delahaunty K."/>
            <person name="Markovic C."/>
            <person name="Hall O."/>
            <person name="Minx P."/>
            <person name="Tomlinson C."/>
            <person name="Mitreva M."/>
            <person name="Hou S."/>
            <person name="Chen J."/>
            <person name="Wollam A."/>
            <person name="Pepin K.H."/>
            <person name="Johnson M."/>
            <person name="Bhonagiri V."/>
            <person name="Zhang X."/>
            <person name="Suruliraj S."/>
            <person name="Warren W."/>
            <person name="Chinwalla A."/>
            <person name="Mardis E.R."/>
            <person name="Wilson R.K."/>
        </authorList>
    </citation>
    <scope>NUCLEOTIDE SEQUENCE [LARGE SCALE GENOMIC DNA]</scope>
    <source>
        <strain evidence="3 4">YIT 11816</strain>
    </source>
</reference>
<feature type="transmembrane region" description="Helical" evidence="2">
    <location>
        <begin position="83"/>
        <end position="103"/>
    </location>
</feature>
<dbReference type="RefSeq" id="WP_008541497.1">
    <property type="nucleotide sequence ID" value="NZ_JH604921.1"/>
</dbReference>
<dbReference type="EMBL" id="AFBQ01000111">
    <property type="protein sequence ID" value="EHY31808.1"/>
    <property type="molecule type" value="Genomic_DNA"/>
</dbReference>
<feature type="transmembrane region" description="Helical" evidence="2">
    <location>
        <begin position="56"/>
        <end position="76"/>
    </location>
</feature>
<gene>
    <name evidence="3" type="ORF">HMPREF9440_00805</name>
</gene>
<dbReference type="STRING" id="762967.HMPREF9440_00805"/>
<protein>
    <submittedName>
        <fullName evidence="3">Uncharacterized protein</fullName>
    </submittedName>
</protein>
<keyword evidence="2" id="KW-0812">Transmembrane</keyword>
<feature type="region of interest" description="Disordered" evidence="1">
    <location>
        <begin position="1"/>
        <end position="32"/>
    </location>
</feature>